<evidence type="ECO:0000313" key="3">
    <source>
        <dbReference type="Proteomes" id="UP000003639"/>
    </source>
</evidence>
<evidence type="ECO:0000313" key="2">
    <source>
        <dbReference type="EMBL" id="EDM97788.1"/>
    </source>
</evidence>
<reference evidence="2 3" key="2">
    <citation type="submission" date="2007-06" db="EMBL/GenBank/DDBJ databases">
        <title>Draft genome sequence of Pseudoflavonifractor capillosus ATCC 29799.</title>
        <authorList>
            <person name="Sudarsanam P."/>
            <person name="Ley R."/>
            <person name="Guruge J."/>
            <person name="Turnbaugh P.J."/>
            <person name="Mahowald M."/>
            <person name="Liep D."/>
            <person name="Gordon J."/>
        </authorList>
    </citation>
    <scope>NUCLEOTIDE SEQUENCE [LARGE SCALE GENOMIC DNA]</scope>
    <source>
        <strain evidence="2 3">ATCC 29799</strain>
    </source>
</reference>
<organism evidence="2 3">
    <name type="scientific">Pseudoflavonifractor capillosus ATCC 29799</name>
    <dbReference type="NCBI Taxonomy" id="411467"/>
    <lineage>
        <taxon>Bacteria</taxon>
        <taxon>Bacillati</taxon>
        <taxon>Bacillota</taxon>
        <taxon>Clostridia</taxon>
        <taxon>Eubacteriales</taxon>
        <taxon>Oscillospiraceae</taxon>
        <taxon>Pseudoflavonifractor</taxon>
    </lineage>
</organism>
<keyword evidence="3" id="KW-1185">Reference proteome</keyword>
<comment type="caution">
    <text evidence="2">The sequence shown here is derived from an EMBL/GenBank/DDBJ whole genome shotgun (WGS) entry which is preliminary data.</text>
</comment>
<proteinExistence type="predicted"/>
<feature type="region of interest" description="Disordered" evidence="1">
    <location>
        <begin position="17"/>
        <end position="60"/>
    </location>
</feature>
<feature type="compositionally biased region" description="Polar residues" evidence="1">
    <location>
        <begin position="27"/>
        <end position="38"/>
    </location>
</feature>
<dbReference type="Proteomes" id="UP000003639">
    <property type="component" value="Unassembled WGS sequence"/>
</dbReference>
<dbReference type="STRING" id="411467.BACCAP_04263"/>
<reference evidence="2 3" key="1">
    <citation type="submission" date="2007-04" db="EMBL/GenBank/DDBJ databases">
        <authorList>
            <person name="Fulton L."/>
            <person name="Clifton S."/>
            <person name="Fulton B."/>
            <person name="Xu J."/>
            <person name="Minx P."/>
            <person name="Pepin K.H."/>
            <person name="Johnson M."/>
            <person name="Thiruvilangam P."/>
            <person name="Bhonagiri V."/>
            <person name="Nash W.E."/>
            <person name="Mardis E.R."/>
            <person name="Wilson R.K."/>
        </authorList>
    </citation>
    <scope>NUCLEOTIDE SEQUENCE [LARGE SCALE GENOMIC DNA]</scope>
    <source>
        <strain evidence="2 3">ATCC 29799</strain>
    </source>
</reference>
<protein>
    <submittedName>
        <fullName evidence="2">Uncharacterized protein</fullName>
    </submittedName>
</protein>
<feature type="compositionally biased region" description="Polar residues" evidence="1">
    <location>
        <begin position="48"/>
        <end position="60"/>
    </location>
</feature>
<sequence>MKQTKASPFFLPAFDRFGRQTDRLRQNRSGRSGNSYNFRQEAPRGVVSTAQTGTKGPQIR</sequence>
<evidence type="ECO:0000256" key="1">
    <source>
        <dbReference type="SAM" id="MobiDB-lite"/>
    </source>
</evidence>
<accession>A6P196</accession>
<name>A6P196_9FIRM</name>
<gene>
    <name evidence="2" type="ORF">BACCAP_04263</name>
</gene>
<dbReference type="AlphaFoldDB" id="A6P196"/>
<dbReference type="EMBL" id="AAXG02000047">
    <property type="protein sequence ID" value="EDM97788.1"/>
    <property type="molecule type" value="Genomic_DNA"/>
</dbReference>